<keyword evidence="1" id="KW-1133">Transmembrane helix</keyword>
<evidence type="ECO:0000313" key="3">
    <source>
        <dbReference type="Proteomes" id="UP000198848"/>
    </source>
</evidence>
<name>A0A1H1F857_NATTX</name>
<evidence type="ECO:0000313" key="2">
    <source>
        <dbReference type="EMBL" id="SDQ97131.1"/>
    </source>
</evidence>
<feature type="transmembrane region" description="Helical" evidence="1">
    <location>
        <begin position="148"/>
        <end position="173"/>
    </location>
</feature>
<dbReference type="RefSeq" id="WP_090380685.1">
    <property type="nucleotide sequence ID" value="NZ_FNLC01000002.1"/>
</dbReference>
<gene>
    <name evidence="2" type="ORF">SAMN04489842_1862</name>
</gene>
<accession>A0A1H1F857</accession>
<keyword evidence="3" id="KW-1185">Reference proteome</keyword>
<feature type="transmembrane region" description="Helical" evidence="1">
    <location>
        <begin position="211"/>
        <end position="235"/>
    </location>
</feature>
<sequence>MNSRLLLLFALLVAVLLPLSLFTVPGLYLEPTNTQRYAVAHESTVAFDSTVVQTDLEASDTTPITELSPSTQQAFADAKASGDARSGWAAVEITVCHELAVVCNGYDEAPAFPEDATGNADEWPADTYGIVDDDGDRYVVETHRSGSLGFGFLVVYPLVLVSFTLYGLYLAVVALRYRNANPLKVLGSAGDGLIFLVWPSIVAAVGVADPLLFVVLPLTLLPIAAIVVSIGITILKKWV</sequence>
<keyword evidence="1" id="KW-0472">Membrane</keyword>
<keyword evidence="1" id="KW-0812">Transmembrane</keyword>
<dbReference type="OrthoDB" id="203822at2157"/>
<protein>
    <submittedName>
        <fullName evidence="2">Uncharacterized protein</fullName>
    </submittedName>
</protein>
<feature type="transmembrane region" description="Helical" evidence="1">
    <location>
        <begin position="185"/>
        <end position="205"/>
    </location>
</feature>
<organism evidence="2 3">
    <name type="scientific">Natronobacterium texcoconense</name>
    <dbReference type="NCBI Taxonomy" id="1095778"/>
    <lineage>
        <taxon>Archaea</taxon>
        <taxon>Methanobacteriati</taxon>
        <taxon>Methanobacteriota</taxon>
        <taxon>Stenosarchaea group</taxon>
        <taxon>Halobacteria</taxon>
        <taxon>Halobacteriales</taxon>
        <taxon>Natrialbaceae</taxon>
        <taxon>Natronobacterium</taxon>
    </lineage>
</organism>
<proteinExistence type="predicted"/>
<evidence type="ECO:0000256" key="1">
    <source>
        <dbReference type="SAM" id="Phobius"/>
    </source>
</evidence>
<dbReference type="Proteomes" id="UP000198848">
    <property type="component" value="Unassembled WGS sequence"/>
</dbReference>
<dbReference type="EMBL" id="FNLC01000002">
    <property type="protein sequence ID" value="SDQ97131.1"/>
    <property type="molecule type" value="Genomic_DNA"/>
</dbReference>
<dbReference type="AlphaFoldDB" id="A0A1H1F857"/>
<dbReference type="STRING" id="1095778.SAMN04489842_1862"/>
<reference evidence="3" key="1">
    <citation type="submission" date="2016-10" db="EMBL/GenBank/DDBJ databases">
        <authorList>
            <person name="Varghese N."/>
            <person name="Submissions S."/>
        </authorList>
    </citation>
    <scope>NUCLEOTIDE SEQUENCE [LARGE SCALE GENOMIC DNA]</scope>
    <source>
        <strain evidence="3">DSM 24767</strain>
    </source>
</reference>